<feature type="transmembrane region" description="Helical" evidence="1">
    <location>
        <begin position="175"/>
        <end position="194"/>
    </location>
</feature>
<keyword evidence="3" id="KW-1185">Reference proteome</keyword>
<organism evidence="2 3">
    <name type="scientific">Brachionus calyciflorus</name>
    <dbReference type="NCBI Taxonomy" id="104777"/>
    <lineage>
        <taxon>Eukaryota</taxon>
        <taxon>Metazoa</taxon>
        <taxon>Spiralia</taxon>
        <taxon>Gnathifera</taxon>
        <taxon>Rotifera</taxon>
        <taxon>Eurotatoria</taxon>
        <taxon>Monogononta</taxon>
        <taxon>Pseudotrocha</taxon>
        <taxon>Ploima</taxon>
        <taxon>Brachionidae</taxon>
        <taxon>Brachionus</taxon>
    </lineage>
</organism>
<feature type="transmembrane region" description="Helical" evidence="1">
    <location>
        <begin position="68"/>
        <end position="90"/>
    </location>
</feature>
<protein>
    <submittedName>
        <fullName evidence="2">Uncharacterized protein</fullName>
    </submittedName>
</protein>
<proteinExistence type="predicted"/>
<dbReference type="InterPro" id="IPR019169">
    <property type="entry name" value="Transmembrane_26"/>
</dbReference>
<comment type="caution">
    <text evidence="2">The sequence shown here is derived from an EMBL/GenBank/DDBJ whole genome shotgun (WGS) entry which is preliminary data.</text>
</comment>
<dbReference type="EMBL" id="CAJNOC010000453">
    <property type="protein sequence ID" value="CAF0763364.1"/>
    <property type="molecule type" value="Genomic_DNA"/>
</dbReference>
<accession>A0A813Q867</accession>
<name>A0A813Q867_9BILA</name>
<dbReference type="PANTHER" id="PTHR22168">
    <property type="entry name" value="TMEM26 PROTEIN"/>
    <property type="match status" value="1"/>
</dbReference>
<evidence type="ECO:0000256" key="1">
    <source>
        <dbReference type="SAM" id="Phobius"/>
    </source>
</evidence>
<feature type="transmembrane region" description="Helical" evidence="1">
    <location>
        <begin position="243"/>
        <end position="267"/>
    </location>
</feature>
<gene>
    <name evidence="2" type="ORF">OXX778_LOCUS4553</name>
</gene>
<keyword evidence="1" id="KW-1133">Transmembrane helix</keyword>
<evidence type="ECO:0000313" key="3">
    <source>
        <dbReference type="Proteomes" id="UP000663879"/>
    </source>
</evidence>
<keyword evidence="1" id="KW-0812">Transmembrane</keyword>
<evidence type="ECO:0000313" key="2">
    <source>
        <dbReference type="EMBL" id="CAF0763364.1"/>
    </source>
</evidence>
<reference evidence="2" key="1">
    <citation type="submission" date="2021-02" db="EMBL/GenBank/DDBJ databases">
        <authorList>
            <person name="Nowell W R."/>
        </authorList>
    </citation>
    <scope>NUCLEOTIDE SEQUENCE</scope>
    <source>
        <strain evidence="2">Ploen Becks lab</strain>
    </source>
</reference>
<keyword evidence="1" id="KW-0472">Membrane</keyword>
<feature type="transmembrane region" description="Helical" evidence="1">
    <location>
        <begin position="38"/>
        <end position="56"/>
    </location>
</feature>
<dbReference type="AlphaFoldDB" id="A0A813Q867"/>
<feature type="transmembrane region" description="Helical" evidence="1">
    <location>
        <begin position="6"/>
        <end position="26"/>
    </location>
</feature>
<dbReference type="Proteomes" id="UP000663879">
    <property type="component" value="Unassembled WGS sequence"/>
</dbReference>
<sequence length="300" mass="36118">MKKLNFDFEILLGLLIRLWLIILSIYTMHHTFIHLKNYYCLTGILFLPLILIETYYSIHNNNLKENKYFNSSLFLFTYSVMPSIWILYLTRICHYLAKEKINLNCKIDYDIEKIENMILITLILSQWLLPKNSFKLEDLYSMIINNLSMSLDIHELFYVGFNDEVIEQSSNFSSFLFHFFILCSWSWSLILLCLNTDSKSFKLIGSSQISPDNLLENDYKVSYFTWSDQDYLPIIFENFYWKYMIVVGCIDGPFFIVRMILIFYYKIHDVKTTFFVFKNFIQIILQMIRLFDRLNSRKML</sequence>
<dbReference type="Pfam" id="PF09772">
    <property type="entry name" value="Tmem26"/>
    <property type="match status" value="2"/>
</dbReference>